<keyword evidence="3" id="KW-1185">Reference proteome</keyword>
<proteinExistence type="predicted"/>
<protein>
    <submittedName>
        <fullName evidence="2">Uncharacterized protein</fullName>
    </submittedName>
</protein>
<accession>A0A7N0TKH1</accession>
<feature type="transmembrane region" description="Helical" evidence="1">
    <location>
        <begin position="124"/>
        <end position="151"/>
    </location>
</feature>
<evidence type="ECO:0000313" key="2">
    <source>
        <dbReference type="EnsemblPlants" id="Kaladp0039s0462.1.v1.1"/>
    </source>
</evidence>
<dbReference type="Gramene" id="Kaladp0039s0462.1.v1.1">
    <property type="protein sequence ID" value="Kaladp0039s0462.1.v1.1"/>
    <property type="gene ID" value="Kaladp0039s0462.v1.1"/>
</dbReference>
<reference evidence="2" key="1">
    <citation type="submission" date="2021-01" db="UniProtKB">
        <authorList>
            <consortium name="EnsemblPlants"/>
        </authorList>
    </citation>
    <scope>IDENTIFICATION</scope>
</reference>
<sequence length="449" mass="50425">MASLNPFPAPRTNSDTFRRALPSPTLFSFRCCSYFNRNPKPTGRNPKFKTKPNTKPAGKSIELVIDVDHIKRDISSSLESLKRTARYKFRRFVSSGVDAFDDLRTMVVVDDGRRILISCRRSTVVFLGNLVLWSFVVCLGFRVLIGLAMWFKRGLGFGGDGGGYMVRRDRSLGGREVVVAQGYKPKRIKRPKSLGDPLSTVLDGLLAEGVEMGIQKPVRREEKLPEWLPISVSQQPVSFDKEEGQRMANRLVRAIMDAKVNGKDVSEDDIIELRRVCRTSGAKAHFDTANARDSFYRTSIELVLKMCSRISNYPTSVQIDCEDPRWFIAGLGDNLGIEKTQAARMVTAAIAARTRSCLLQAWALELQQKHSEAVAELSKICILHQIFPPEESSPEMEMVARGLKKQLKLEHRQFLLSIIIQLCGNERCRSMAEALGLELAKSDQSEQKA</sequence>
<dbReference type="PANTHER" id="PTHR35830">
    <property type="entry name" value="OS05G0299200 PROTEIN"/>
    <property type="match status" value="1"/>
</dbReference>
<keyword evidence="1" id="KW-0472">Membrane</keyword>
<dbReference type="AlphaFoldDB" id="A0A7N0TKH1"/>
<organism evidence="2 3">
    <name type="scientific">Kalanchoe fedtschenkoi</name>
    <name type="common">Lavender scallops</name>
    <name type="synonym">South American air plant</name>
    <dbReference type="NCBI Taxonomy" id="63787"/>
    <lineage>
        <taxon>Eukaryota</taxon>
        <taxon>Viridiplantae</taxon>
        <taxon>Streptophyta</taxon>
        <taxon>Embryophyta</taxon>
        <taxon>Tracheophyta</taxon>
        <taxon>Spermatophyta</taxon>
        <taxon>Magnoliopsida</taxon>
        <taxon>eudicotyledons</taxon>
        <taxon>Gunneridae</taxon>
        <taxon>Pentapetalae</taxon>
        <taxon>Saxifragales</taxon>
        <taxon>Crassulaceae</taxon>
        <taxon>Kalanchoe</taxon>
    </lineage>
</organism>
<name>A0A7N0TKH1_KALFE</name>
<evidence type="ECO:0000313" key="3">
    <source>
        <dbReference type="Proteomes" id="UP000594263"/>
    </source>
</evidence>
<evidence type="ECO:0000256" key="1">
    <source>
        <dbReference type="SAM" id="Phobius"/>
    </source>
</evidence>
<dbReference type="EnsemblPlants" id="Kaladp0039s0462.1.v1.1">
    <property type="protein sequence ID" value="Kaladp0039s0462.1.v1.1"/>
    <property type="gene ID" value="Kaladp0039s0462.v1.1"/>
</dbReference>
<dbReference type="Proteomes" id="UP000594263">
    <property type="component" value="Unplaced"/>
</dbReference>
<dbReference type="PANTHER" id="PTHR35830:SF1">
    <property type="entry name" value="OS05G0299200 PROTEIN"/>
    <property type="match status" value="1"/>
</dbReference>
<dbReference type="OMA" id="RICRMSG"/>
<keyword evidence="1" id="KW-0812">Transmembrane</keyword>
<keyword evidence="1" id="KW-1133">Transmembrane helix</keyword>